<accession>A0A5S6QWS7</accession>
<keyword evidence="5" id="KW-0964">Secreted</keyword>
<evidence type="ECO:0000256" key="1">
    <source>
        <dbReference type="ARBA" id="ARBA00004613"/>
    </source>
</evidence>
<dbReference type="STRING" id="70415.A0A5S6QWS7"/>
<evidence type="ECO:0000256" key="8">
    <source>
        <dbReference type="ARBA" id="ARBA00023186"/>
    </source>
</evidence>
<evidence type="ECO:0000256" key="7">
    <source>
        <dbReference type="ARBA" id="ARBA00023157"/>
    </source>
</evidence>
<keyword evidence="6" id="KW-0732">Signal</keyword>
<dbReference type="GO" id="GO:0030234">
    <property type="term" value="F:enzyme regulator activity"/>
    <property type="evidence" value="ECO:0007669"/>
    <property type="project" value="TreeGrafter"/>
</dbReference>
<proteinExistence type="inferred from homology"/>
<dbReference type="InterPro" id="IPR007945">
    <property type="entry name" value="Secretogranin_V"/>
</dbReference>
<keyword evidence="4" id="KW-0813">Transport</keyword>
<evidence type="ECO:0000256" key="3">
    <source>
        <dbReference type="ARBA" id="ARBA00019589"/>
    </source>
</evidence>
<dbReference type="Proteomes" id="UP000046395">
    <property type="component" value="Unassembled WGS sequence"/>
</dbReference>
<evidence type="ECO:0000313" key="11">
    <source>
        <dbReference type="WBParaSite" id="TMUE_3000011549.1"/>
    </source>
</evidence>
<evidence type="ECO:0000256" key="6">
    <source>
        <dbReference type="ARBA" id="ARBA00022729"/>
    </source>
</evidence>
<dbReference type="WBParaSite" id="TMUE_3000011549.1">
    <property type="protein sequence ID" value="TMUE_3000011549.1"/>
    <property type="gene ID" value="WBGene00294938"/>
</dbReference>
<organism evidence="10 11">
    <name type="scientific">Trichuris muris</name>
    <name type="common">Mouse whipworm</name>
    <dbReference type="NCBI Taxonomy" id="70415"/>
    <lineage>
        <taxon>Eukaryota</taxon>
        <taxon>Metazoa</taxon>
        <taxon>Ecdysozoa</taxon>
        <taxon>Nematoda</taxon>
        <taxon>Enoplea</taxon>
        <taxon>Dorylaimia</taxon>
        <taxon>Trichinellida</taxon>
        <taxon>Trichuridae</taxon>
        <taxon>Trichuris</taxon>
    </lineage>
</organism>
<evidence type="ECO:0000313" key="10">
    <source>
        <dbReference type="Proteomes" id="UP000046395"/>
    </source>
</evidence>
<evidence type="ECO:0000256" key="4">
    <source>
        <dbReference type="ARBA" id="ARBA00022448"/>
    </source>
</evidence>
<dbReference type="GO" id="GO:0007218">
    <property type="term" value="P:neuropeptide signaling pathway"/>
    <property type="evidence" value="ECO:0007669"/>
    <property type="project" value="InterPro"/>
</dbReference>
<feature type="region of interest" description="Disordered" evidence="9">
    <location>
        <begin position="30"/>
        <end position="50"/>
    </location>
</feature>
<keyword evidence="10" id="KW-1185">Reference proteome</keyword>
<dbReference type="PANTHER" id="PTHR12738">
    <property type="entry name" value="NEUROENDOCRINE PROTEIN 7B2"/>
    <property type="match status" value="1"/>
</dbReference>
<keyword evidence="7" id="KW-1015">Disulfide bond</keyword>
<evidence type="ECO:0000256" key="9">
    <source>
        <dbReference type="SAM" id="MobiDB-lite"/>
    </source>
</evidence>
<reference evidence="11" key="1">
    <citation type="submission" date="2019-12" db="UniProtKB">
        <authorList>
            <consortium name="WormBaseParasite"/>
        </authorList>
    </citation>
    <scope>IDENTIFICATION</scope>
</reference>
<dbReference type="GO" id="GO:0005576">
    <property type="term" value="C:extracellular region"/>
    <property type="evidence" value="ECO:0007669"/>
    <property type="project" value="UniProtKB-SubCell"/>
</dbReference>
<comment type="similarity">
    <text evidence="2">Belongs to the 7B2 family.</text>
</comment>
<protein>
    <recommendedName>
        <fullName evidence="3">Neuroendocrine protein 7B2</fullName>
    </recommendedName>
</protein>
<dbReference type="GO" id="GO:0030141">
    <property type="term" value="C:secretory granule"/>
    <property type="evidence" value="ECO:0007669"/>
    <property type="project" value="InterPro"/>
</dbReference>
<evidence type="ECO:0000256" key="2">
    <source>
        <dbReference type="ARBA" id="ARBA00006348"/>
    </source>
</evidence>
<dbReference type="PANTHER" id="PTHR12738:SF0">
    <property type="entry name" value="NEUROENDOCRINE PROTEIN 7B2"/>
    <property type="match status" value="1"/>
</dbReference>
<dbReference type="Pfam" id="PF05281">
    <property type="entry name" value="Secretogranin_V"/>
    <property type="match status" value="1"/>
</dbReference>
<evidence type="ECO:0000256" key="5">
    <source>
        <dbReference type="ARBA" id="ARBA00022525"/>
    </source>
</evidence>
<name>A0A5S6QWS7_TRIMR</name>
<dbReference type="GO" id="GO:0046883">
    <property type="term" value="P:regulation of hormone secretion"/>
    <property type="evidence" value="ECO:0007669"/>
    <property type="project" value="TreeGrafter"/>
</dbReference>
<comment type="subcellular location">
    <subcellularLocation>
        <location evidence="1">Secreted</location>
    </subcellularLocation>
</comment>
<sequence>MERLRFAQLCAQLICDELAAVYTAHEAEGSDPPALAPMTQPGRTSVSEHPLRHCRAVSAGLKGMMGDGRVRGHIKHRFGAVVQVRRKGRIEDYYVFGNPDTFEDSLLASKVKLDAIQRDREHLEQSNQWRPLYMQGGAGEGKQYLLPSGLMSNKEAIKTDAVLPAFCDPPNPCPPGMTAEDGCLEDFENTAEFSRIYQANQNCLCDEDHMFSCPLYHYRASEQFKSDSNGFDDAMKKLLNVFNIQGEHKGLEAKKFHIKRRARRSAGYGYSHSNLATIKDKIMNNPYLHGERLKVIAKKGTHAS</sequence>
<dbReference type="AlphaFoldDB" id="A0A5S6QWS7"/>
<keyword evidence="8" id="KW-0143">Chaperone</keyword>